<feature type="compositionally biased region" description="Low complexity" evidence="1">
    <location>
        <begin position="182"/>
        <end position="191"/>
    </location>
</feature>
<dbReference type="PANTHER" id="PTHR40468:SF1">
    <property type="entry name" value="TOPOISOMERASE I DAMAGE AFFECTED PROTEIN 11"/>
    <property type="match status" value="1"/>
</dbReference>
<feature type="compositionally biased region" description="Polar residues" evidence="1">
    <location>
        <begin position="76"/>
        <end position="103"/>
    </location>
</feature>
<gene>
    <name evidence="2" type="ORF">OHC33_001027</name>
</gene>
<evidence type="ECO:0000313" key="2">
    <source>
        <dbReference type="EMBL" id="KAK5957838.1"/>
    </source>
</evidence>
<feature type="region of interest" description="Disordered" evidence="1">
    <location>
        <begin position="65"/>
        <end position="202"/>
    </location>
</feature>
<feature type="region of interest" description="Disordered" evidence="1">
    <location>
        <begin position="314"/>
        <end position="341"/>
    </location>
</feature>
<evidence type="ECO:0000313" key="3">
    <source>
        <dbReference type="Proteomes" id="UP001316803"/>
    </source>
</evidence>
<proteinExistence type="predicted"/>
<protein>
    <submittedName>
        <fullName evidence="2">Uncharacterized protein</fullName>
    </submittedName>
</protein>
<dbReference type="Proteomes" id="UP001316803">
    <property type="component" value="Unassembled WGS sequence"/>
</dbReference>
<evidence type="ECO:0000256" key="1">
    <source>
        <dbReference type="SAM" id="MobiDB-lite"/>
    </source>
</evidence>
<keyword evidence="3" id="KW-1185">Reference proteome</keyword>
<reference evidence="2 3" key="1">
    <citation type="submission" date="2022-12" db="EMBL/GenBank/DDBJ databases">
        <title>Genomic features and morphological characterization of a novel Knufia sp. strain isolated from spacecraft assembly facility.</title>
        <authorList>
            <person name="Teixeira M."/>
            <person name="Chander A.M."/>
            <person name="Stajich J.E."/>
            <person name="Venkateswaran K."/>
        </authorList>
    </citation>
    <scope>NUCLEOTIDE SEQUENCE [LARGE SCALE GENOMIC DNA]</scope>
    <source>
        <strain evidence="2 3">FJI-L2-BK-P2</strain>
    </source>
</reference>
<feature type="region of interest" description="Disordered" evidence="1">
    <location>
        <begin position="229"/>
        <end position="250"/>
    </location>
</feature>
<feature type="compositionally biased region" description="Polar residues" evidence="1">
    <location>
        <begin position="130"/>
        <end position="139"/>
    </location>
</feature>
<comment type="caution">
    <text evidence="2">The sequence shown here is derived from an EMBL/GenBank/DDBJ whole genome shotgun (WGS) entry which is preliminary data.</text>
</comment>
<accession>A0AAN8F6K1</accession>
<sequence>MNMAPTQQQQPMDANHVAEKITRRIEIAKVARNLQDCLAFASFKSINGWEARTLSSIEPELTEKLARRKRPYPEDLNTSDSSSTFSENILGPSSQPVISNSAQPYVESRKRVRASSSSRLEGGGLRAGWAQNNGMTQLSPVLDRPQTMDAPYPSLQDSPMFDAPSASEDEDQDAGMPAMQEPSSSVISSSPPRTPPPARRNLANTKQAGADLLLYLANSPRTPVVHVHHISSTSKGHPSTPPHQHANLPSSVMQTPGNLGLFNGALQTPGNFNLAEFCNVTPSPAQAQFNKHGTPALGRTPQRSARRCLNFDALAPPSPPHQRQDSRGLALQLGDELQRQQ</sequence>
<dbReference type="AlphaFoldDB" id="A0AAN8F6K1"/>
<organism evidence="2 3">
    <name type="scientific">Knufia fluminis</name>
    <dbReference type="NCBI Taxonomy" id="191047"/>
    <lineage>
        <taxon>Eukaryota</taxon>
        <taxon>Fungi</taxon>
        <taxon>Dikarya</taxon>
        <taxon>Ascomycota</taxon>
        <taxon>Pezizomycotina</taxon>
        <taxon>Eurotiomycetes</taxon>
        <taxon>Chaetothyriomycetidae</taxon>
        <taxon>Chaetothyriales</taxon>
        <taxon>Trichomeriaceae</taxon>
        <taxon>Knufia</taxon>
    </lineage>
</organism>
<dbReference type="EMBL" id="JAKLMC020000002">
    <property type="protein sequence ID" value="KAK5957838.1"/>
    <property type="molecule type" value="Genomic_DNA"/>
</dbReference>
<name>A0AAN8F6K1_9EURO</name>
<dbReference type="PANTHER" id="PTHR40468">
    <property type="entry name" value="YALI0A15257P"/>
    <property type="match status" value="1"/>
</dbReference>